<name>A0A2V2N3V3_9EURY</name>
<evidence type="ECO:0000313" key="1">
    <source>
        <dbReference type="EMBL" id="PWR74824.1"/>
    </source>
</evidence>
<gene>
    <name evidence="1" type="ORF">DLD82_07970</name>
</gene>
<organism evidence="1 2">
    <name type="scientific">Methanospirillum stamsii</name>
    <dbReference type="NCBI Taxonomy" id="1277351"/>
    <lineage>
        <taxon>Archaea</taxon>
        <taxon>Methanobacteriati</taxon>
        <taxon>Methanobacteriota</taxon>
        <taxon>Stenosarchaea group</taxon>
        <taxon>Methanomicrobia</taxon>
        <taxon>Methanomicrobiales</taxon>
        <taxon>Methanospirillaceae</taxon>
        <taxon>Methanospirillum</taxon>
    </lineage>
</organism>
<dbReference type="AlphaFoldDB" id="A0A2V2N3V3"/>
<accession>A0A2V2N3V3</accession>
<comment type="caution">
    <text evidence="1">The sequence shown here is derived from an EMBL/GenBank/DDBJ whole genome shotgun (WGS) entry which is preliminary data.</text>
</comment>
<dbReference type="RefSeq" id="WP_109940587.1">
    <property type="nucleotide sequence ID" value="NZ_CP176366.1"/>
</dbReference>
<protein>
    <submittedName>
        <fullName evidence="1">Uncharacterized protein</fullName>
    </submittedName>
</protein>
<dbReference type="EMBL" id="QGMZ01000015">
    <property type="protein sequence ID" value="PWR74824.1"/>
    <property type="molecule type" value="Genomic_DNA"/>
</dbReference>
<dbReference type="GeneID" id="97610565"/>
<keyword evidence="2" id="KW-1185">Reference proteome</keyword>
<reference evidence="1 2" key="1">
    <citation type="submission" date="2018-05" db="EMBL/GenBank/DDBJ databases">
        <title>Draft genome of Methanospirillum stamsii Pt1.</title>
        <authorList>
            <person name="Dueholm M.S."/>
            <person name="Nielsen P.H."/>
            <person name="Bakmann L.F."/>
            <person name="Otzen D.E."/>
        </authorList>
    </citation>
    <scope>NUCLEOTIDE SEQUENCE [LARGE SCALE GENOMIC DNA]</scope>
    <source>
        <strain evidence="1 2">Pt1</strain>
    </source>
</reference>
<evidence type="ECO:0000313" key="2">
    <source>
        <dbReference type="Proteomes" id="UP000245934"/>
    </source>
</evidence>
<proteinExistence type="predicted"/>
<sequence length="246" mass="26392">MSKLLILVFVSLLFLVILAALPANATISSSLYHNGGSIIINTKECSETSDNLFHFGTTNDFYKQTGKSQTILSLGRTGIKKSDSTQVETLGMLNAFDSVGMYSTQTNIPESICDATNFLAGYGNTSSSRYPETQSVEGLWGLMGSGPGTSYESQVVVDDTVVGVSVSGTTPSGYLYEDVKGSIHSGFDVNSTDMQYAYSRHDHGLLTSDDNKSLGAGFDWLWDTSAEETVNESANESVSNETEEEG</sequence>
<dbReference type="Proteomes" id="UP000245934">
    <property type="component" value="Unassembled WGS sequence"/>
</dbReference>